<organism evidence="2 3">
    <name type="scientific">Streptomyces griseus</name>
    <dbReference type="NCBI Taxonomy" id="1911"/>
    <lineage>
        <taxon>Bacteria</taxon>
        <taxon>Bacillati</taxon>
        <taxon>Actinomycetota</taxon>
        <taxon>Actinomycetes</taxon>
        <taxon>Kitasatosporales</taxon>
        <taxon>Streptomycetaceae</taxon>
        <taxon>Streptomyces</taxon>
    </lineage>
</organism>
<feature type="region of interest" description="Disordered" evidence="1">
    <location>
        <begin position="46"/>
        <end position="67"/>
    </location>
</feature>
<dbReference type="EMBL" id="UHID01000005">
    <property type="protein sequence ID" value="SUP38046.1"/>
    <property type="molecule type" value="Genomic_DNA"/>
</dbReference>
<name>A0A380ND44_STRGR</name>
<dbReference type="Proteomes" id="UP000254150">
    <property type="component" value="Unassembled WGS sequence"/>
</dbReference>
<evidence type="ECO:0000313" key="3">
    <source>
        <dbReference type="Proteomes" id="UP000254150"/>
    </source>
</evidence>
<sequence length="67" mass="6467">MASGASAGYGFGSGVYVGPPTPRGPVHPLAAPGRGLAALPAEPGLTRPAAAGLGHRDPAARQALGRL</sequence>
<evidence type="ECO:0000256" key="1">
    <source>
        <dbReference type="SAM" id="MobiDB-lite"/>
    </source>
</evidence>
<accession>A0A380ND44</accession>
<dbReference type="AlphaFoldDB" id="A0A380ND44"/>
<gene>
    <name evidence="2" type="ORF">NCTC7807_02709</name>
</gene>
<proteinExistence type="predicted"/>
<reference evidence="2 3" key="1">
    <citation type="submission" date="2018-06" db="EMBL/GenBank/DDBJ databases">
        <authorList>
            <consortium name="Pathogen Informatics"/>
            <person name="Doyle S."/>
        </authorList>
    </citation>
    <scope>NUCLEOTIDE SEQUENCE [LARGE SCALE GENOMIC DNA]</scope>
    <source>
        <strain evidence="2 3">NCTC7807</strain>
    </source>
</reference>
<protein>
    <submittedName>
        <fullName evidence="2">Uncharacterized protein</fullName>
    </submittedName>
</protein>
<evidence type="ECO:0000313" key="2">
    <source>
        <dbReference type="EMBL" id="SUP38046.1"/>
    </source>
</evidence>